<dbReference type="SMART" id="SM00336">
    <property type="entry name" value="BBOX"/>
    <property type="match status" value="1"/>
</dbReference>
<dbReference type="PRINTS" id="PR01407">
    <property type="entry name" value="BUTYPHLNCDUF"/>
</dbReference>
<dbReference type="SUPFAM" id="SSF57845">
    <property type="entry name" value="B-box zinc-binding domain"/>
    <property type="match status" value="1"/>
</dbReference>
<dbReference type="PROSITE" id="PS50188">
    <property type="entry name" value="B302_SPRY"/>
    <property type="match status" value="1"/>
</dbReference>
<sequence>MASRPSLSEEDFSCPVCCDIFRDPILLACSHTICNSCLRTFWDQRDALECPICRSVSPNANPPLNIVLRSMCEAVLRERSRRMSVEMGGLCSLHNEALSLFCVKDQRPVCDKCKDTRPHTTHSFCSIQDAAQDLKNELQMKLKPLHEKLRLYENFKQSCVDTEQHIKKQAKRAEAQIKREFEKLHHFLWDEEATRIAALRAEEMQRSQTVKKKVEKITTQISSLLDIIKAIEEETAGENLHFLLTSVERTQAKLYKPEKLSSVLIDVAKHLGNLSFHVSEKMHDIIHYTPVVLDPNTAHADLIVSDDLMTVVCSGERQLLPANSERIESYASVLGSEGFNSGTHWWEVEVGDNTAWAVGLKAMLLSWALRDLTQGLTGGKLRLETTQLGPWARVQLDCDKCRVTSVDSGCNTCLHIFKHAFTEKVFPYFYSHCKLHPLRIIPGKSLVTVHMHS</sequence>
<evidence type="ECO:0008006" key="10">
    <source>
        <dbReference type="Google" id="ProtNLM"/>
    </source>
</evidence>
<dbReference type="PANTHER" id="PTHR24103">
    <property type="entry name" value="E3 UBIQUITIN-PROTEIN LIGASE TRIM"/>
    <property type="match status" value="1"/>
</dbReference>
<dbReference type="Pfam" id="PF00643">
    <property type="entry name" value="zf-B_box"/>
    <property type="match status" value="1"/>
</dbReference>
<evidence type="ECO:0000259" key="7">
    <source>
        <dbReference type="PROSITE" id="PS50188"/>
    </source>
</evidence>
<dbReference type="Proteomes" id="UP000314983">
    <property type="component" value="Chromosome 4"/>
</dbReference>
<dbReference type="Gene3D" id="3.30.40.10">
    <property type="entry name" value="Zinc/RING finger domain, C3HC4 (zinc finger)"/>
    <property type="match status" value="1"/>
</dbReference>
<keyword evidence="3" id="KW-0862">Zinc</keyword>
<dbReference type="SUPFAM" id="SSF57850">
    <property type="entry name" value="RING/U-box"/>
    <property type="match status" value="1"/>
</dbReference>
<reference evidence="8" key="4">
    <citation type="submission" date="2025-08" db="UniProtKB">
        <authorList>
            <consortium name="Ensembl"/>
        </authorList>
    </citation>
    <scope>IDENTIFICATION</scope>
</reference>
<evidence type="ECO:0000259" key="5">
    <source>
        <dbReference type="PROSITE" id="PS50089"/>
    </source>
</evidence>
<dbReference type="Gene3D" id="3.30.160.60">
    <property type="entry name" value="Classic Zinc Finger"/>
    <property type="match status" value="1"/>
</dbReference>
<gene>
    <name evidence="8" type="primary">CCND1</name>
</gene>
<dbReference type="GeneTree" id="ENSGT00970000193390"/>
<dbReference type="PROSITE" id="PS50119">
    <property type="entry name" value="ZF_BBOX"/>
    <property type="match status" value="1"/>
</dbReference>
<dbReference type="GO" id="GO:0008270">
    <property type="term" value="F:zinc ion binding"/>
    <property type="evidence" value="ECO:0007669"/>
    <property type="project" value="UniProtKB-KW"/>
</dbReference>
<dbReference type="SMART" id="SM00589">
    <property type="entry name" value="PRY"/>
    <property type="match status" value="1"/>
</dbReference>
<accession>A0A4W4EQM7</accession>
<dbReference type="InterPro" id="IPR027370">
    <property type="entry name" value="Znf-RING_euk"/>
</dbReference>
<dbReference type="InterPro" id="IPR006574">
    <property type="entry name" value="PRY"/>
</dbReference>
<dbReference type="InterPro" id="IPR013083">
    <property type="entry name" value="Znf_RING/FYVE/PHD"/>
</dbReference>
<evidence type="ECO:0000256" key="2">
    <source>
        <dbReference type="ARBA" id="ARBA00022771"/>
    </source>
</evidence>
<keyword evidence="1" id="KW-0479">Metal-binding</keyword>
<dbReference type="InterPro" id="IPR003879">
    <property type="entry name" value="Butyrophylin_SPRY"/>
</dbReference>
<proteinExistence type="predicted"/>
<dbReference type="AlphaFoldDB" id="A0A4W4EQM7"/>
<dbReference type="OMA" id="YCPICCD"/>
<evidence type="ECO:0000259" key="6">
    <source>
        <dbReference type="PROSITE" id="PS50119"/>
    </source>
</evidence>
<dbReference type="PROSITE" id="PS50089">
    <property type="entry name" value="ZF_RING_2"/>
    <property type="match status" value="1"/>
</dbReference>
<dbReference type="SUPFAM" id="SSF49899">
    <property type="entry name" value="Concanavalin A-like lectins/glucanases"/>
    <property type="match status" value="1"/>
</dbReference>
<evidence type="ECO:0000256" key="3">
    <source>
        <dbReference type="ARBA" id="ARBA00022833"/>
    </source>
</evidence>
<protein>
    <recommendedName>
        <fullName evidence="10">Tripartite motif-containing protein 35-like</fullName>
    </recommendedName>
</protein>
<feature type="domain" description="RING-type" evidence="5">
    <location>
        <begin position="14"/>
        <end position="54"/>
    </location>
</feature>
<reference evidence="8" key="3">
    <citation type="submission" date="2020-05" db="EMBL/GenBank/DDBJ databases">
        <title>Electrophorus electricus (electric eel) genome, fEleEle1, primary haplotype.</title>
        <authorList>
            <person name="Myers G."/>
            <person name="Meyer A."/>
            <person name="Fedrigo O."/>
            <person name="Formenti G."/>
            <person name="Rhie A."/>
            <person name="Tracey A."/>
            <person name="Sims Y."/>
            <person name="Jarvis E.D."/>
        </authorList>
    </citation>
    <scope>NUCLEOTIDE SEQUENCE [LARGE SCALE GENOMIC DNA]</scope>
</reference>
<dbReference type="InterPro" id="IPR017907">
    <property type="entry name" value="Znf_RING_CS"/>
</dbReference>
<dbReference type="InterPro" id="IPR050143">
    <property type="entry name" value="TRIM/RBCC"/>
</dbReference>
<dbReference type="InterPro" id="IPR001870">
    <property type="entry name" value="B30.2/SPRY"/>
</dbReference>
<dbReference type="InterPro" id="IPR001841">
    <property type="entry name" value="Znf_RING"/>
</dbReference>
<evidence type="ECO:0000256" key="1">
    <source>
        <dbReference type="ARBA" id="ARBA00022723"/>
    </source>
</evidence>
<evidence type="ECO:0000313" key="9">
    <source>
        <dbReference type="Proteomes" id="UP000314983"/>
    </source>
</evidence>
<dbReference type="SMART" id="SM00184">
    <property type="entry name" value="RING"/>
    <property type="match status" value="1"/>
</dbReference>
<reference evidence="9" key="1">
    <citation type="journal article" date="2014" name="Science">
        <title>Nonhuman genetics. Genomic basis for the convergent evolution of electric organs.</title>
        <authorList>
            <person name="Gallant J.R."/>
            <person name="Traeger L.L."/>
            <person name="Volkening J.D."/>
            <person name="Moffett H."/>
            <person name="Chen P.H."/>
            <person name="Novina C.D."/>
            <person name="Phillips G.N.Jr."/>
            <person name="Anand R."/>
            <person name="Wells G.B."/>
            <person name="Pinch M."/>
            <person name="Guth R."/>
            <person name="Unguez G.A."/>
            <person name="Albert J.S."/>
            <person name="Zakon H.H."/>
            <person name="Samanta M.P."/>
            <person name="Sussman M.R."/>
        </authorList>
    </citation>
    <scope>NUCLEOTIDE SEQUENCE [LARGE SCALE GENOMIC DNA]</scope>
</reference>
<reference evidence="8" key="5">
    <citation type="submission" date="2025-09" db="UniProtKB">
        <authorList>
            <consortium name="Ensembl"/>
        </authorList>
    </citation>
    <scope>IDENTIFICATION</scope>
</reference>
<keyword evidence="9" id="KW-1185">Reference proteome</keyword>
<dbReference type="InterPro" id="IPR000315">
    <property type="entry name" value="Znf_B-box"/>
</dbReference>
<evidence type="ECO:0000313" key="8">
    <source>
        <dbReference type="Ensembl" id="ENSEEEP00000014420.2"/>
    </source>
</evidence>
<keyword evidence="2 4" id="KW-0863">Zinc-finger</keyword>
<dbReference type="InterPro" id="IPR013320">
    <property type="entry name" value="ConA-like_dom_sf"/>
</dbReference>
<dbReference type="Ensembl" id="ENSEEET00000014595.2">
    <property type="protein sequence ID" value="ENSEEEP00000014420.2"/>
    <property type="gene ID" value="ENSEEEG00000007135.2"/>
</dbReference>
<organism evidence="8 9">
    <name type="scientific">Electrophorus electricus</name>
    <name type="common">Electric eel</name>
    <name type="synonym">Gymnotus electricus</name>
    <dbReference type="NCBI Taxonomy" id="8005"/>
    <lineage>
        <taxon>Eukaryota</taxon>
        <taxon>Metazoa</taxon>
        <taxon>Chordata</taxon>
        <taxon>Craniata</taxon>
        <taxon>Vertebrata</taxon>
        <taxon>Euteleostomi</taxon>
        <taxon>Actinopterygii</taxon>
        <taxon>Neopterygii</taxon>
        <taxon>Teleostei</taxon>
        <taxon>Ostariophysi</taxon>
        <taxon>Gymnotiformes</taxon>
        <taxon>Gymnotoidei</taxon>
        <taxon>Gymnotidae</taxon>
        <taxon>Electrophorus</taxon>
    </lineage>
</organism>
<dbReference type="PROSITE" id="PS00518">
    <property type="entry name" value="ZF_RING_1"/>
    <property type="match status" value="1"/>
</dbReference>
<dbReference type="Gene3D" id="2.60.120.920">
    <property type="match status" value="2"/>
</dbReference>
<dbReference type="Pfam" id="PF13445">
    <property type="entry name" value="zf-RING_UBOX"/>
    <property type="match status" value="1"/>
</dbReference>
<feature type="domain" description="B box-type" evidence="6">
    <location>
        <begin position="86"/>
        <end position="127"/>
    </location>
</feature>
<dbReference type="Pfam" id="PF13765">
    <property type="entry name" value="PRY"/>
    <property type="match status" value="1"/>
</dbReference>
<name>A0A4W4EQM7_ELEEL</name>
<dbReference type="InterPro" id="IPR043136">
    <property type="entry name" value="B30.2/SPRY_sf"/>
</dbReference>
<feature type="domain" description="B30.2/SPRY" evidence="7">
    <location>
        <begin position="271"/>
        <end position="453"/>
    </location>
</feature>
<reference evidence="9" key="2">
    <citation type="journal article" date="2017" name="Sci. Adv.">
        <title>A tail of two voltages: Proteomic comparison of the three electric organs of the electric eel.</title>
        <authorList>
            <person name="Traeger L.L."/>
            <person name="Sabat G."/>
            <person name="Barrett-Wilt G.A."/>
            <person name="Wells G.B."/>
            <person name="Sussman M.R."/>
        </authorList>
    </citation>
    <scope>NUCLEOTIDE SEQUENCE [LARGE SCALE GENOMIC DNA]</scope>
</reference>
<evidence type="ECO:0000256" key="4">
    <source>
        <dbReference type="PROSITE-ProRule" id="PRU00024"/>
    </source>
</evidence>